<organism evidence="3 4">
    <name type="scientific">Candidatus Mucispirillum faecigallinarum</name>
    <dbReference type="NCBI Taxonomy" id="2838699"/>
    <lineage>
        <taxon>Bacteria</taxon>
        <taxon>Pseudomonadati</taxon>
        <taxon>Deferribacterota</taxon>
        <taxon>Deferribacteres</taxon>
        <taxon>Deferribacterales</taxon>
        <taxon>Mucispirillaceae</taxon>
        <taxon>Mucispirillum</taxon>
    </lineage>
</organism>
<evidence type="ECO:0000313" key="3">
    <source>
        <dbReference type="EMBL" id="HIZ89428.1"/>
    </source>
</evidence>
<dbReference type="AlphaFoldDB" id="A0A9D2GSY4"/>
<feature type="transmembrane region" description="Helical" evidence="1">
    <location>
        <begin position="124"/>
        <end position="151"/>
    </location>
</feature>
<dbReference type="PANTHER" id="PTHR40547:SF1">
    <property type="entry name" value="SLL0298 PROTEIN"/>
    <property type="match status" value="1"/>
</dbReference>
<dbReference type="EMBL" id="DXAQ01000088">
    <property type="protein sequence ID" value="HIZ89428.1"/>
    <property type="molecule type" value="Genomic_DNA"/>
</dbReference>
<accession>A0A9D2GSY4</accession>
<keyword evidence="1" id="KW-0812">Transmembrane</keyword>
<dbReference type="Proteomes" id="UP000824176">
    <property type="component" value="Unassembled WGS sequence"/>
</dbReference>
<reference evidence="3" key="2">
    <citation type="submission" date="2021-04" db="EMBL/GenBank/DDBJ databases">
        <authorList>
            <person name="Gilroy R."/>
        </authorList>
    </citation>
    <scope>NUCLEOTIDE SEQUENCE</scope>
    <source>
        <strain evidence="3">ChiW4-1371</strain>
    </source>
</reference>
<evidence type="ECO:0000259" key="2">
    <source>
        <dbReference type="Pfam" id="PF09835"/>
    </source>
</evidence>
<name>A0A9D2GSY4_9BACT</name>
<dbReference type="InterPro" id="IPR018639">
    <property type="entry name" value="DUF2062"/>
</dbReference>
<feature type="domain" description="DUF2062" evidence="2">
    <location>
        <begin position="19"/>
        <end position="157"/>
    </location>
</feature>
<keyword evidence="1" id="KW-1133">Transmembrane helix</keyword>
<dbReference type="Pfam" id="PF09835">
    <property type="entry name" value="DUF2062"/>
    <property type="match status" value="1"/>
</dbReference>
<sequence length="171" mass="19326">MFSIFKNKTSRLRFIARMRLKLKMMLSLDVSPRVLAKASAFGALIGISPYIGAQTYIALFVSSYFNLPIYPLMIGVYITNPITIPFIFAFTTKVGLMLLGMDSSFTFDWDNVTISSLFEAGKTLFIPFIVGTHFVGIVCAFFTYFIIYFIAKKYKVYKGQDESGKAKYGLK</sequence>
<protein>
    <submittedName>
        <fullName evidence="3">DUF2062 domain-containing protein</fullName>
    </submittedName>
</protein>
<comment type="caution">
    <text evidence="3">The sequence shown here is derived from an EMBL/GenBank/DDBJ whole genome shotgun (WGS) entry which is preliminary data.</text>
</comment>
<evidence type="ECO:0000256" key="1">
    <source>
        <dbReference type="SAM" id="Phobius"/>
    </source>
</evidence>
<evidence type="ECO:0000313" key="4">
    <source>
        <dbReference type="Proteomes" id="UP000824176"/>
    </source>
</evidence>
<reference evidence="3" key="1">
    <citation type="journal article" date="2021" name="PeerJ">
        <title>Extensive microbial diversity within the chicken gut microbiome revealed by metagenomics and culture.</title>
        <authorList>
            <person name="Gilroy R."/>
            <person name="Ravi A."/>
            <person name="Getino M."/>
            <person name="Pursley I."/>
            <person name="Horton D.L."/>
            <person name="Alikhan N.F."/>
            <person name="Baker D."/>
            <person name="Gharbi K."/>
            <person name="Hall N."/>
            <person name="Watson M."/>
            <person name="Adriaenssens E.M."/>
            <person name="Foster-Nyarko E."/>
            <person name="Jarju S."/>
            <person name="Secka A."/>
            <person name="Antonio M."/>
            <person name="Oren A."/>
            <person name="Chaudhuri R.R."/>
            <person name="La Ragione R."/>
            <person name="Hildebrand F."/>
            <person name="Pallen M.J."/>
        </authorList>
    </citation>
    <scope>NUCLEOTIDE SEQUENCE</scope>
    <source>
        <strain evidence="3">ChiW4-1371</strain>
    </source>
</reference>
<gene>
    <name evidence="3" type="ORF">H9804_05750</name>
</gene>
<feature type="transmembrane region" description="Helical" evidence="1">
    <location>
        <begin position="69"/>
        <end position="91"/>
    </location>
</feature>
<keyword evidence="1" id="KW-0472">Membrane</keyword>
<dbReference type="PANTHER" id="PTHR40547">
    <property type="entry name" value="SLL0298 PROTEIN"/>
    <property type="match status" value="1"/>
</dbReference>
<proteinExistence type="predicted"/>